<feature type="region of interest" description="Disordered" evidence="1">
    <location>
        <begin position="42"/>
        <end position="62"/>
    </location>
</feature>
<keyword evidence="4" id="KW-1185">Reference proteome</keyword>
<dbReference type="SUPFAM" id="SSF50998">
    <property type="entry name" value="Quinoprotein alcohol dehydrogenase-like"/>
    <property type="match status" value="2"/>
</dbReference>
<feature type="domain" description="Pyrrolo-quinoline quinone repeat" evidence="2">
    <location>
        <begin position="188"/>
        <end position="362"/>
    </location>
</feature>
<evidence type="ECO:0000256" key="1">
    <source>
        <dbReference type="SAM" id="MobiDB-lite"/>
    </source>
</evidence>
<dbReference type="STRING" id="797302.Halru_2946"/>
<dbReference type="InterPro" id="IPR006311">
    <property type="entry name" value="TAT_signal"/>
</dbReference>
<evidence type="ECO:0000313" key="3">
    <source>
        <dbReference type="EMBL" id="AGB17516.1"/>
    </source>
</evidence>
<gene>
    <name evidence="3" type="ordered locus">Halru_2946</name>
</gene>
<dbReference type="GeneID" id="14378018"/>
<dbReference type="OrthoDB" id="8638at2157"/>
<dbReference type="InterPro" id="IPR018391">
    <property type="entry name" value="PQQ_b-propeller_rpt"/>
</dbReference>
<dbReference type="Gene3D" id="2.130.10.10">
    <property type="entry name" value="YVTN repeat-like/Quinoprotein amine dehydrogenase"/>
    <property type="match status" value="2"/>
</dbReference>
<dbReference type="AlphaFoldDB" id="L0IH06"/>
<dbReference type="EMBL" id="CP003050">
    <property type="protein sequence ID" value="AGB17516.1"/>
    <property type="molecule type" value="Genomic_DNA"/>
</dbReference>
<dbReference type="eggNOG" id="arCOG02556">
    <property type="taxonomic scope" value="Archaea"/>
</dbReference>
<dbReference type="PROSITE" id="PS51318">
    <property type="entry name" value="TAT"/>
    <property type="match status" value="1"/>
</dbReference>
<sequence>MSSRRALLAATGTAASVGTAGCIGLIRRELAGYTPIDGPCDEPAGAWPTAGGDPGRTGRTDTAPPAHDAAAVDLLAGVRDDSQQHSSSLPVVGDGTVYVPATGGLVAIDLDAPLDGPIWNRDLDDGINAVPVLACGAVFTPGTNRLAALDRASGDRYWRADAVSHHYNDVTAAVLDDTIYVAGLSPTAVDIFTGTVQWLKGAGTTLSLDDGGVYTTRNDSRVSGIFAYDLNGEERWHVSGAFVGSPTVLDGTAWAVDDSGTVYAIDARTGDVDWSRLLPGVDRADAGLAVAGDEVFVPAGTGSTSVALDATTGEIRWTAGTGIVTSRPVVGDDWVAFGRTNDGVTVYDRSTGEERITWSRAAYHLGTIDGLVPVEDGFVIREGTSMGLSLLR</sequence>
<evidence type="ECO:0000259" key="2">
    <source>
        <dbReference type="Pfam" id="PF13360"/>
    </source>
</evidence>
<proteinExistence type="predicted"/>
<dbReference type="HOGENOM" id="CLU_027480_4_2_2"/>
<dbReference type="PROSITE" id="PS51257">
    <property type="entry name" value="PROKAR_LIPOPROTEIN"/>
    <property type="match status" value="1"/>
</dbReference>
<dbReference type="SMART" id="SM00564">
    <property type="entry name" value="PQQ"/>
    <property type="match status" value="6"/>
</dbReference>
<evidence type="ECO:0000313" key="4">
    <source>
        <dbReference type="Proteomes" id="UP000010846"/>
    </source>
</evidence>
<dbReference type="KEGG" id="hru:Halru_2946"/>
<dbReference type="InterPro" id="IPR011047">
    <property type="entry name" value="Quinoprotein_ADH-like_sf"/>
</dbReference>
<dbReference type="PANTHER" id="PTHR34512">
    <property type="entry name" value="CELL SURFACE PROTEIN"/>
    <property type="match status" value="1"/>
</dbReference>
<protein>
    <recommendedName>
        <fullName evidence="2">Pyrrolo-quinoline quinone repeat domain-containing protein</fullName>
    </recommendedName>
</protein>
<organism evidence="3 4">
    <name type="scientific">Halovivax ruber (strain DSM 18193 / JCM 13892 / XH-70)</name>
    <dbReference type="NCBI Taxonomy" id="797302"/>
    <lineage>
        <taxon>Archaea</taxon>
        <taxon>Methanobacteriati</taxon>
        <taxon>Methanobacteriota</taxon>
        <taxon>Stenosarchaea group</taxon>
        <taxon>Halobacteria</taxon>
        <taxon>Halobacteriales</taxon>
        <taxon>Natrialbaceae</taxon>
        <taxon>Halovivax</taxon>
    </lineage>
</organism>
<name>L0IH06_HALRX</name>
<accession>L0IH06</accession>
<dbReference type="Proteomes" id="UP000010846">
    <property type="component" value="Chromosome"/>
</dbReference>
<dbReference type="RefSeq" id="WP_015302103.1">
    <property type="nucleotide sequence ID" value="NC_019964.1"/>
</dbReference>
<dbReference type="Pfam" id="PF13360">
    <property type="entry name" value="PQQ_2"/>
    <property type="match status" value="1"/>
</dbReference>
<dbReference type="InterPro" id="IPR002372">
    <property type="entry name" value="PQQ_rpt_dom"/>
</dbReference>
<dbReference type="PANTHER" id="PTHR34512:SF30">
    <property type="entry name" value="OUTER MEMBRANE PROTEIN ASSEMBLY FACTOR BAMB"/>
    <property type="match status" value="1"/>
</dbReference>
<dbReference type="InterPro" id="IPR015943">
    <property type="entry name" value="WD40/YVTN_repeat-like_dom_sf"/>
</dbReference>
<reference evidence="3" key="1">
    <citation type="submission" date="2011-09" db="EMBL/GenBank/DDBJ databases">
        <title>Complete sequence of Halovivax ruber XH-70.</title>
        <authorList>
            <consortium name="US DOE Joint Genome Institute"/>
            <person name="Lucas S."/>
            <person name="Han J."/>
            <person name="Lapidus A."/>
            <person name="Cheng J.-F."/>
            <person name="Goodwin L."/>
            <person name="Pitluck S."/>
            <person name="Peters L."/>
            <person name="Mikhailova N."/>
            <person name="Davenport K."/>
            <person name="Detter J.C."/>
            <person name="Han C."/>
            <person name="Tapia R."/>
            <person name="Land M."/>
            <person name="Hauser L."/>
            <person name="Kyrpides N."/>
            <person name="Ivanova N."/>
            <person name="Pagani I."/>
            <person name="Sproer C."/>
            <person name="Anderson I."/>
            <person name="Woyke T."/>
        </authorList>
    </citation>
    <scope>NUCLEOTIDE SEQUENCE</scope>
    <source>
        <strain evidence="3">XH-70</strain>
    </source>
</reference>